<feature type="domain" description="SHSP" evidence="3">
    <location>
        <begin position="35"/>
        <end position="149"/>
    </location>
</feature>
<dbReference type="InterPro" id="IPR031107">
    <property type="entry name" value="Small_HSP"/>
</dbReference>
<dbReference type="InterPro" id="IPR008978">
    <property type="entry name" value="HSP20-like_chaperone"/>
</dbReference>
<organism evidence="4 5">
    <name type="scientific">Dyadobacter subterraneus</name>
    <dbReference type="NCBI Taxonomy" id="2773304"/>
    <lineage>
        <taxon>Bacteria</taxon>
        <taxon>Pseudomonadati</taxon>
        <taxon>Bacteroidota</taxon>
        <taxon>Cytophagia</taxon>
        <taxon>Cytophagales</taxon>
        <taxon>Spirosomataceae</taxon>
        <taxon>Dyadobacter</taxon>
    </lineage>
</organism>
<dbReference type="PROSITE" id="PS01031">
    <property type="entry name" value="SHSP"/>
    <property type="match status" value="1"/>
</dbReference>
<dbReference type="RefSeq" id="WP_194120195.1">
    <property type="nucleotide sequence ID" value="NZ_JACYGY010000001.1"/>
</dbReference>
<accession>A0ABR9W902</accession>
<reference evidence="5" key="1">
    <citation type="submission" date="2023-07" db="EMBL/GenBank/DDBJ databases">
        <title>Dyadobacter sp. nov 'subterranea' isolated from contaminted grondwater.</title>
        <authorList>
            <person name="Szabo I."/>
            <person name="Al-Omari J."/>
            <person name="Szerdahelyi S.G."/>
            <person name="Rado J."/>
        </authorList>
    </citation>
    <scope>NUCLEOTIDE SEQUENCE [LARGE SCALE GENOMIC DNA]</scope>
    <source>
        <strain evidence="5">UP-52</strain>
    </source>
</reference>
<comment type="similarity">
    <text evidence="1 2">Belongs to the small heat shock protein (HSP20) family.</text>
</comment>
<dbReference type="InterPro" id="IPR002068">
    <property type="entry name" value="A-crystallin/Hsp20_dom"/>
</dbReference>
<sequence length="149" mass="17088">MSLIKRNGLLPTGFPALFDDFFGRERFNWDNSNFSSTSTTVPSVNIRETGEHFEVEMAAPGMDKNDFKIELDGNTLTIRSHKEQEQKSEDNGYSRREFSYESFQRSFVLPKDVVDDNGIAARYENGLLYLTIPKKEQAKQKAPRLIEIA</sequence>
<protein>
    <submittedName>
        <fullName evidence="4">Hsp20/alpha crystallin family protein</fullName>
    </submittedName>
</protein>
<evidence type="ECO:0000313" key="5">
    <source>
        <dbReference type="Proteomes" id="UP000634134"/>
    </source>
</evidence>
<dbReference type="CDD" id="cd06464">
    <property type="entry name" value="ACD_sHsps-like"/>
    <property type="match status" value="1"/>
</dbReference>
<evidence type="ECO:0000256" key="2">
    <source>
        <dbReference type="RuleBase" id="RU003616"/>
    </source>
</evidence>
<name>A0ABR9W902_9BACT</name>
<dbReference type="Proteomes" id="UP000634134">
    <property type="component" value="Unassembled WGS sequence"/>
</dbReference>
<dbReference type="Gene3D" id="2.60.40.790">
    <property type="match status" value="1"/>
</dbReference>
<dbReference type="EMBL" id="JACYGY010000001">
    <property type="protein sequence ID" value="MBE9461955.1"/>
    <property type="molecule type" value="Genomic_DNA"/>
</dbReference>
<dbReference type="PANTHER" id="PTHR11527">
    <property type="entry name" value="HEAT-SHOCK PROTEIN 20 FAMILY MEMBER"/>
    <property type="match status" value="1"/>
</dbReference>
<gene>
    <name evidence="4" type="ORF">IEE83_08680</name>
</gene>
<comment type="caution">
    <text evidence="4">The sequence shown here is derived from an EMBL/GenBank/DDBJ whole genome shotgun (WGS) entry which is preliminary data.</text>
</comment>
<keyword evidence="5" id="KW-1185">Reference proteome</keyword>
<evidence type="ECO:0000259" key="3">
    <source>
        <dbReference type="PROSITE" id="PS01031"/>
    </source>
</evidence>
<evidence type="ECO:0000256" key="1">
    <source>
        <dbReference type="PROSITE-ProRule" id="PRU00285"/>
    </source>
</evidence>
<proteinExistence type="inferred from homology"/>
<evidence type="ECO:0000313" key="4">
    <source>
        <dbReference type="EMBL" id="MBE9461955.1"/>
    </source>
</evidence>
<dbReference type="SUPFAM" id="SSF49764">
    <property type="entry name" value="HSP20-like chaperones"/>
    <property type="match status" value="1"/>
</dbReference>
<dbReference type="Pfam" id="PF00011">
    <property type="entry name" value="HSP20"/>
    <property type="match status" value="1"/>
</dbReference>